<dbReference type="OrthoDB" id="4205486at2759"/>
<dbReference type="HOGENOM" id="CLU_052684_1_1_1"/>
<feature type="compositionally biased region" description="Polar residues" evidence="5">
    <location>
        <begin position="232"/>
        <end position="242"/>
    </location>
</feature>
<feature type="region of interest" description="Disordered" evidence="5">
    <location>
        <begin position="193"/>
        <end position="258"/>
    </location>
</feature>
<dbReference type="AlphaFoldDB" id="C5FCA4"/>
<organism evidence="7 8">
    <name type="scientific">Arthroderma otae (strain ATCC MYA-4605 / CBS 113480)</name>
    <name type="common">Microsporum canis</name>
    <dbReference type="NCBI Taxonomy" id="554155"/>
    <lineage>
        <taxon>Eukaryota</taxon>
        <taxon>Fungi</taxon>
        <taxon>Dikarya</taxon>
        <taxon>Ascomycota</taxon>
        <taxon>Pezizomycotina</taxon>
        <taxon>Eurotiomycetes</taxon>
        <taxon>Eurotiomycetidae</taxon>
        <taxon>Onygenales</taxon>
        <taxon>Arthrodermataceae</taxon>
        <taxon>Microsporum</taxon>
    </lineage>
</organism>
<feature type="transmembrane region" description="Helical" evidence="6">
    <location>
        <begin position="94"/>
        <end position="115"/>
    </location>
</feature>
<gene>
    <name evidence="7" type="ORF">MCYG_00236</name>
</gene>
<dbReference type="GO" id="GO:0016020">
    <property type="term" value="C:membrane"/>
    <property type="evidence" value="ECO:0007669"/>
    <property type="project" value="UniProtKB-SubCell"/>
</dbReference>
<dbReference type="InterPro" id="IPR029208">
    <property type="entry name" value="COX14"/>
</dbReference>
<keyword evidence="4 6" id="KW-0472">Membrane</keyword>
<dbReference type="Proteomes" id="UP000002035">
    <property type="component" value="Unassembled WGS sequence"/>
</dbReference>
<reference evidence="8" key="1">
    <citation type="journal article" date="2012" name="MBio">
        <title>Comparative genome analysis of Trichophyton rubrum and related dermatophytes reveals candidate genes involved in infection.</title>
        <authorList>
            <person name="Martinez D.A."/>
            <person name="Oliver B.G."/>
            <person name="Graeser Y."/>
            <person name="Goldberg J.M."/>
            <person name="Li W."/>
            <person name="Martinez-Rossi N.M."/>
            <person name="Monod M."/>
            <person name="Shelest E."/>
            <person name="Barton R.C."/>
            <person name="Birch E."/>
            <person name="Brakhage A.A."/>
            <person name="Chen Z."/>
            <person name="Gurr S.J."/>
            <person name="Heiman D."/>
            <person name="Heitman J."/>
            <person name="Kosti I."/>
            <person name="Rossi A."/>
            <person name="Saif S."/>
            <person name="Samalova M."/>
            <person name="Saunders C.W."/>
            <person name="Shea T."/>
            <person name="Summerbell R.C."/>
            <person name="Xu J."/>
            <person name="Young S."/>
            <person name="Zeng Q."/>
            <person name="Birren B.W."/>
            <person name="Cuomo C.A."/>
            <person name="White T.C."/>
        </authorList>
    </citation>
    <scope>NUCLEOTIDE SEQUENCE [LARGE SCALE GENOMIC DNA]</scope>
    <source>
        <strain evidence="8">ATCC MYA-4605 / CBS 113480</strain>
    </source>
</reference>
<sequence length="258" mass="27984">MSRSASDATRFTATGPYAYSKSSMSSPPSSKWSGLKVRSSQPSQSSGQGAQETPREKVERLRAQARANRIAKSFSPMDRIVNSGRTWADRFHRAAVFSLIAASGIAGVLTVYSMTSLIMHNRRQRDLFIEKELETLLEARKAYVAGTATEQQIELLRKEKAADEEKRARDELKKQTMFYKARSWLFDGPGAVKATSSDAESPAQSSEIPDLNAAQAAVPAALPADSHPAGESQGSETANSKASSSSWSSWTSWGSTGK</sequence>
<dbReference type="VEuPathDB" id="FungiDB:MCYG_00236"/>
<evidence type="ECO:0000256" key="4">
    <source>
        <dbReference type="ARBA" id="ARBA00023136"/>
    </source>
</evidence>
<dbReference type="RefSeq" id="XP_002850132.1">
    <property type="nucleotide sequence ID" value="XM_002850086.1"/>
</dbReference>
<evidence type="ECO:0000256" key="3">
    <source>
        <dbReference type="ARBA" id="ARBA00022989"/>
    </source>
</evidence>
<accession>C5FCA4</accession>
<keyword evidence="3 6" id="KW-1133">Transmembrane helix</keyword>
<protein>
    <recommendedName>
        <fullName evidence="9">Cytochrome oxidase c assembly-domain-containing protein</fullName>
    </recommendedName>
</protein>
<keyword evidence="8" id="KW-1185">Reference proteome</keyword>
<name>C5FCA4_ARTOC</name>
<evidence type="ECO:0000313" key="7">
    <source>
        <dbReference type="EMBL" id="EEQ27348.1"/>
    </source>
</evidence>
<feature type="region of interest" description="Disordered" evidence="5">
    <location>
        <begin position="16"/>
        <end position="62"/>
    </location>
</feature>
<evidence type="ECO:0008006" key="9">
    <source>
        <dbReference type="Google" id="ProtNLM"/>
    </source>
</evidence>
<evidence type="ECO:0000256" key="6">
    <source>
        <dbReference type="SAM" id="Phobius"/>
    </source>
</evidence>
<dbReference type="EMBL" id="DS995701">
    <property type="protein sequence ID" value="EEQ27348.1"/>
    <property type="molecule type" value="Genomic_DNA"/>
</dbReference>
<feature type="compositionally biased region" description="Polar residues" evidence="5">
    <location>
        <begin position="194"/>
        <end position="207"/>
    </location>
</feature>
<evidence type="ECO:0000256" key="1">
    <source>
        <dbReference type="ARBA" id="ARBA00004167"/>
    </source>
</evidence>
<comment type="subcellular location">
    <subcellularLocation>
        <location evidence="1">Membrane</location>
        <topology evidence="1">Single-pass membrane protein</topology>
    </subcellularLocation>
</comment>
<dbReference type="GeneID" id="9225112"/>
<evidence type="ECO:0000256" key="5">
    <source>
        <dbReference type="SAM" id="MobiDB-lite"/>
    </source>
</evidence>
<dbReference type="STRING" id="554155.C5FCA4"/>
<evidence type="ECO:0000313" key="8">
    <source>
        <dbReference type="Proteomes" id="UP000002035"/>
    </source>
</evidence>
<dbReference type="eggNOG" id="ENOG502S3II">
    <property type="taxonomic scope" value="Eukaryota"/>
</dbReference>
<feature type="compositionally biased region" description="Low complexity" evidence="5">
    <location>
        <begin position="20"/>
        <end position="51"/>
    </location>
</feature>
<feature type="compositionally biased region" description="Low complexity" evidence="5">
    <location>
        <begin position="243"/>
        <end position="258"/>
    </location>
</feature>
<evidence type="ECO:0000256" key="2">
    <source>
        <dbReference type="ARBA" id="ARBA00022692"/>
    </source>
</evidence>
<dbReference type="Pfam" id="PF14880">
    <property type="entry name" value="COX14"/>
    <property type="match status" value="1"/>
</dbReference>
<proteinExistence type="predicted"/>
<dbReference type="OMA" id="ANKAHKG"/>
<keyword evidence="2 6" id="KW-0812">Transmembrane</keyword>
<feature type="compositionally biased region" description="Low complexity" evidence="5">
    <location>
        <begin position="213"/>
        <end position="224"/>
    </location>
</feature>
<feature type="compositionally biased region" description="Basic and acidic residues" evidence="5">
    <location>
        <begin position="53"/>
        <end position="62"/>
    </location>
</feature>